<accession>A0A8X6VBL9</accession>
<dbReference type="AlphaFoldDB" id="A0A8X6VBL9"/>
<name>A0A8X6VBL9_TRICX</name>
<evidence type="ECO:0000313" key="1">
    <source>
        <dbReference type="EMBL" id="GFY06604.1"/>
    </source>
</evidence>
<dbReference type="EMBL" id="BMAU01021261">
    <property type="protein sequence ID" value="GFY06604.1"/>
    <property type="molecule type" value="Genomic_DNA"/>
</dbReference>
<keyword evidence="2" id="KW-1185">Reference proteome</keyword>
<proteinExistence type="predicted"/>
<reference evidence="1" key="1">
    <citation type="submission" date="2020-08" db="EMBL/GenBank/DDBJ databases">
        <title>Multicomponent nature underlies the extraordinary mechanical properties of spider dragline silk.</title>
        <authorList>
            <person name="Kono N."/>
            <person name="Nakamura H."/>
            <person name="Mori M."/>
            <person name="Yoshida Y."/>
            <person name="Ohtoshi R."/>
            <person name="Malay A.D."/>
            <person name="Moran D.A.P."/>
            <person name="Tomita M."/>
            <person name="Numata K."/>
            <person name="Arakawa K."/>
        </authorList>
    </citation>
    <scope>NUCLEOTIDE SEQUENCE</scope>
</reference>
<dbReference type="Proteomes" id="UP000887159">
    <property type="component" value="Unassembled WGS sequence"/>
</dbReference>
<comment type="caution">
    <text evidence="1">The sequence shown here is derived from an EMBL/GenBank/DDBJ whole genome shotgun (WGS) entry which is preliminary data.</text>
</comment>
<organism evidence="1 2">
    <name type="scientific">Trichonephila clavipes</name>
    <name type="common">Golden silk orbweaver</name>
    <name type="synonym">Nephila clavipes</name>
    <dbReference type="NCBI Taxonomy" id="2585209"/>
    <lineage>
        <taxon>Eukaryota</taxon>
        <taxon>Metazoa</taxon>
        <taxon>Ecdysozoa</taxon>
        <taxon>Arthropoda</taxon>
        <taxon>Chelicerata</taxon>
        <taxon>Arachnida</taxon>
        <taxon>Araneae</taxon>
        <taxon>Araneomorphae</taxon>
        <taxon>Entelegynae</taxon>
        <taxon>Araneoidea</taxon>
        <taxon>Nephilidae</taxon>
        <taxon>Trichonephila</taxon>
    </lineage>
</organism>
<gene>
    <name evidence="1" type="primary">NCL1_36914</name>
    <name evidence="1" type="ORF">TNCV_3524601</name>
</gene>
<evidence type="ECO:0000313" key="2">
    <source>
        <dbReference type="Proteomes" id="UP000887159"/>
    </source>
</evidence>
<sequence length="136" mass="15855">MERVPKSPVTFRCRMERGDVLQSGLFVRRLFEFHDRFYFRISQLIFWTLSSLHGSNADFDGVVTWRTIGPITPNFFSILEQYLQLSGHSLLERASAFPCADSFLWRISTSYSCSLYIHLAIWPSEFLKFSSQVNEA</sequence>
<protein>
    <submittedName>
        <fullName evidence="1">Uncharacterized protein</fullName>
    </submittedName>
</protein>